<sequence>MRYGTVTVRPRWRKSSYSEGGDGNTCVEIADLHTRVAIRDSKAPSQGTVTIPVGSFAALIQSLKTTTA</sequence>
<evidence type="ECO:0000313" key="2">
    <source>
        <dbReference type="EMBL" id="GAA4995545.1"/>
    </source>
</evidence>
<feature type="domain" description="DUF397" evidence="1">
    <location>
        <begin position="11"/>
        <end position="64"/>
    </location>
</feature>
<name>A0ABP9IF00_9ACTN</name>
<evidence type="ECO:0000313" key="3">
    <source>
        <dbReference type="Proteomes" id="UP001500610"/>
    </source>
</evidence>
<accession>A0ABP9IF00</accession>
<protein>
    <submittedName>
        <fullName evidence="2">DUF397 domain-containing protein</fullName>
    </submittedName>
</protein>
<evidence type="ECO:0000259" key="1">
    <source>
        <dbReference type="Pfam" id="PF04149"/>
    </source>
</evidence>
<dbReference type="InterPro" id="IPR007278">
    <property type="entry name" value="DUF397"/>
</dbReference>
<dbReference type="Pfam" id="PF04149">
    <property type="entry name" value="DUF397"/>
    <property type="match status" value="1"/>
</dbReference>
<organism evidence="2 3">
    <name type="scientific">Streptomyces hyderabadensis</name>
    <dbReference type="NCBI Taxonomy" id="598549"/>
    <lineage>
        <taxon>Bacteria</taxon>
        <taxon>Bacillati</taxon>
        <taxon>Actinomycetota</taxon>
        <taxon>Actinomycetes</taxon>
        <taxon>Kitasatosporales</taxon>
        <taxon>Streptomycetaceae</taxon>
        <taxon>Streptomyces</taxon>
    </lineage>
</organism>
<reference evidence="3" key="1">
    <citation type="journal article" date="2019" name="Int. J. Syst. Evol. Microbiol.">
        <title>The Global Catalogue of Microorganisms (GCM) 10K type strain sequencing project: providing services to taxonomists for standard genome sequencing and annotation.</title>
        <authorList>
            <consortium name="The Broad Institute Genomics Platform"/>
            <consortium name="The Broad Institute Genome Sequencing Center for Infectious Disease"/>
            <person name="Wu L."/>
            <person name="Ma J."/>
        </authorList>
    </citation>
    <scope>NUCLEOTIDE SEQUENCE [LARGE SCALE GENOMIC DNA]</scope>
    <source>
        <strain evidence="3">JCM 17657</strain>
    </source>
</reference>
<gene>
    <name evidence="2" type="ORF">GCM10023257_41690</name>
</gene>
<proteinExistence type="predicted"/>
<keyword evidence="3" id="KW-1185">Reference proteome</keyword>
<dbReference type="Proteomes" id="UP001500610">
    <property type="component" value="Unassembled WGS sequence"/>
</dbReference>
<dbReference type="EMBL" id="BAABIV010000016">
    <property type="protein sequence ID" value="GAA4995545.1"/>
    <property type="molecule type" value="Genomic_DNA"/>
</dbReference>
<comment type="caution">
    <text evidence="2">The sequence shown here is derived from an EMBL/GenBank/DDBJ whole genome shotgun (WGS) entry which is preliminary data.</text>
</comment>